<dbReference type="EMBL" id="JAQQFN010000004">
    <property type="protein sequence ID" value="MFL9882856.1"/>
    <property type="molecule type" value="Genomic_DNA"/>
</dbReference>
<gene>
    <name evidence="1" type="ORF">PQR66_07460</name>
</gene>
<accession>A0ABW8ZL17</accession>
<evidence type="ECO:0000313" key="1">
    <source>
        <dbReference type="EMBL" id="MFL9882856.1"/>
    </source>
</evidence>
<name>A0ABW8ZL17_9BURK</name>
<comment type="caution">
    <text evidence="1">The sequence shown here is derived from an EMBL/GenBank/DDBJ whole genome shotgun (WGS) entry which is preliminary data.</text>
</comment>
<reference evidence="1 2" key="1">
    <citation type="journal article" date="2024" name="Chem. Sci.">
        <title>Discovery of megapolipeptins by genome mining of a Burkholderiales bacteria collection.</title>
        <authorList>
            <person name="Paulo B.S."/>
            <person name="Recchia M.J.J."/>
            <person name="Lee S."/>
            <person name="Fergusson C.H."/>
            <person name="Romanowski S.B."/>
            <person name="Hernandez A."/>
            <person name="Krull N."/>
            <person name="Liu D.Y."/>
            <person name="Cavanagh H."/>
            <person name="Bos A."/>
            <person name="Gray C.A."/>
            <person name="Murphy B.T."/>
            <person name="Linington R.G."/>
            <person name="Eustaquio A.S."/>
        </authorList>
    </citation>
    <scope>NUCLEOTIDE SEQUENCE [LARGE SCALE GENOMIC DNA]</scope>
    <source>
        <strain evidence="1 2">RL16-012-BIC-B</strain>
    </source>
</reference>
<evidence type="ECO:0000313" key="2">
    <source>
        <dbReference type="Proteomes" id="UP001629249"/>
    </source>
</evidence>
<protein>
    <submittedName>
        <fullName evidence="1">Uncharacterized protein</fullName>
    </submittedName>
</protein>
<keyword evidence="2" id="KW-1185">Reference proteome</keyword>
<organism evidence="1 2">
    <name type="scientific">Paraburkholderia agricolaris</name>
    <dbReference type="NCBI Taxonomy" id="2152888"/>
    <lineage>
        <taxon>Bacteria</taxon>
        <taxon>Pseudomonadati</taxon>
        <taxon>Pseudomonadota</taxon>
        <taxon>Betaproteobacteria</taxon>
        <taxon>Burkholderiales</taxon>
        <taxon>Burkholderiaceae</taxon>
        <taxon>Paraburkholderia</taxon>
    </lineage>
</organism>
<sequence>MPIASETESGTAPELVNDDRITLLAVLSTAHYIDDDHCDAARERLLAHPEIQFEPCTSRQLLNWLIAEKYIDRDDEENATLKILQWSEDKTVALDQRIAMLIYLNDVDSRISARLAALLELRKKKAKNAFLMQVGGVLAVLIGFGIYKLIPDSTPQCSASSATSALDSLLLESAAKGLGGQQMVVEHEFPRTRNYREIGYDSKDHSRGCIADLSLDKDLVPGKEKMQIGYVVLRTPEDKNRFAIQAFPPEYVMARYNAATLNNTLGTPVGRDNMETAVKAALVQLDAQTHAPSMPSTNDDQPEGLANSVLSVIPSANCRALADGRQSCPVTVDYRDNLLSAIGAVPIIQLHSEFVFVKNGTGWTVSDDFPKTFLSAIVTGRMSALSAKPPGAASEASN</sequence>
<dbReference type="RefSeq" id="WP_408327365.1">
    <property type="nucleotide sequence ID" value="NZ_JAQQFH010000004.1"/>
</dbReference>
<dbReference type="Proteomes" id="UP001629249">
    <property type="component" value="Unassembled WGS sequence"/>
</dbReference>
<proteinExistence type="predicted"/>